<dbReference type="InterPro" id="IPR020476">
    <property type="entry name" value="Nudix_hydrolase"/>
</dbReference>
<feature type="domain" description="Nudix hydrolase" evidence="4">
    <location>
        <begin position="18"/>
        <end position="152"/>
    </location>
</feature>
<dbReference type="Gene3D" id="3.90.79.10">
    <property type="entry name" value="Nucleoside Triphosphate Pyrophosphohydrolase"/>
    <property type="match status" value="1"/>
</dbReference>
<comment type="caution">
    <text evidence="5">The sequence shown here is derived from an EMBL/GenBank/DDBJ whole genome shotgun (WGS) entry which is preliminary data.</text>
</comment>
<organism evidence="5 6">
    <name type="scientific">Pseudoalteromonas caenipelagi</name>
    <dbReference type="NCBI Taxonomy" id="2726988"/>
    <lineage>
        <taxon>Bacteria</taxon>
        <taxon>Pseudomonadati</taxon>
        <taxon>Pseudomonadota</taxon>
        <taxon>Gammaproteobacteria</taxon>
        <taxon>Alteromonadales</taxon>
        <taxon>Pseudoalteromonadaceae</taxon>
        <taxon>Pseudoalteromonas</taxon>
    </lineage>
</organism>
<dbReference type="InterPro" id="IPR000086">
    <property type="entry name" value="NUDIX_hydrolase_dom"/>
</dbReference>
<dbReference type="InterPro" id="IPR015797">
    <property type="entry name" value="NUDIX_hydrolase-like_dom_sf"/>
</dbReference>
<evidence type="ECO:0000256" key="1">
    <source>
        <dbReference type="ARBA" id="ARBA00001946"/>
    </source>
</evidence>
<sequence>MRNLNSTTVRAPQGSCFTRHTTRAIVLKGEDILLLYTARYNDYSLPGGGVDEHETIEQALLRELQEETGAKSLTNITPFGRYEEYRIWYKPDYDNIHIVSDCYVCEICGEFSQPQMEDYERDNGMKPVWINIDKAIAHNQSTLENCDKQGQSLIRELYLLEKIKAELIV</sequence>
<evidence type="ECO:0000313" key="6">
    <source>
        <dbReference type="Proteomes" id="UP000586305"/>
    </source>
</evidence>
<dbReference type="CDD" id="cd02883">
    <property type="entry name" value="NUDIX_Hydrolase"/>
    <property type="match status" value="1"/>
</dbReference>
<name>A0A849VIX0_9GAMM</name>
<dbReference type="SUPFAM" id="SSF55811">
    <property type="entry name" value="Nudix"/>
    <property type="match status" value="1"/>
</dbReference>
<proteinExistence type="inferred from homology"/>
<reference evidence="5 6" key="1">
    <citation type="submission" date="2020-04" db="EMBL/GenBank/DDBJ databases">
        <title>Pseudoalteromonas caenipelagi sp. nov., isolated from a tidal flat.</title>
        <authorList>
            <person name="Park S."/>
            <person name="Yoon J.-H."/>
        </authorList>
    </citation>
    <scope>NUCLEOTIDE SEQUENCE [LARGE SCALE GENOMIC DNA]</scope>
    <source>
        <strain evidence="5 6">JBTF-M23</strain>
    </source>
</reference>
<dbReference type="AlphaFoldDB" id="A0A849VIX0"/>
<dbReference type="Pfam" id="PF00293">
    <property type="entry name" value="NUDIX"/>
    <property type="match status" value="1"/>
</dbReference>
<keyword evidence="2 3" id="KW-0378">Hydrolase</keyword>
<dbReference type="PRINTS" id="PR00502">
    <property type="entry name" value="NUDIXFAMILY"/>
</dbReference>
<dbReference type="GO" id="GO:0016787">
    <property type="term" value="F:hydrolase activity"/>
    <property type="evidence" value="ECO:0007669"/>
    <property type="project" value="UniProtKB-KW"/>
</dbReference>
<evidence type="ECO:0000259" key="4">
    <source>
        <dbReference type="PROSITE" id="PS51462"/>
    </source>
</evidence>
<comment type="cofactor">
    <cofactor evidence="1">
        <name>Mg(2+)</name>
        <dbReference type="ChEBI" id="CHEBI:18420"/>
    </cofactor>
</comment>
<evidence type="ECO:0000313" key="5">
    <source>
        <dbReference type="EMBL" id="NOU52608.1"/>
    </source>
</evidence>
<gene>
    <name evidence="5" type="ORF">HG263_19065</name>
</gene>
<dbReference type="PANTHER" id="PTHR43046">
    <property type="entry name" value="GDP-MANNOSE MANNOSYL HYDROLASE"/>
    <property type="match status" value="1"/>
</dbReference>
<keyword evidence="6" id="KW-1185">Reference proteome</keyword>
<dbReference type="PROSITE" id="PS00893">
    <property type="entry name" value="NUDIX_BOX"/>
    <property type="match status" value="1"/>
</dbReference>
<dbReference type="PANTHER" id="PTHR43046:SF15">
    <property type="entry name" value="MUTT_NUDIX FAMILY PROTEIN"/>
    <property type="match status" value="1"/>
</dbReference>
<dbReference type="PROSITE" id="PS51462">
    <property type="entry name" value="NUDIX"/>
    <property type="match status" value="1"/>
</dbReference>
<evidence type="ECO:0000256" key="2">
    <source>
        <dbReference type="ARBA" id="ARBA00022801"/>
    </source>
</evidence>
<evidence type="ECO:0000256" key="3">
    <source>
        <dbReference type="RuleBase" id="RU003476"/>
    </source>
</evidence>
<accession>A0A849VIX0</accession>
<dbReference type="EMBL" id="JABBPG010000010">
    <property type="protein sequence ID" value="NOU52608.1"/>
    <property type="molecule type" value="Genomic_DNA"/>
</dbReference>
<protein>
    <submittedName>
        <fullName evidence="5">NUDIX domain-containing protein</fullName>
    </submittedName>
</protein>
<dbReference type="RefSeq" id="WP_171627666.1">
    <property type="nucleotide sequence ID" value="NZ_JABBPG010000010.1"/>
</dbReference>
<dbReference type="InterPro" id="IPR020084">
    <property type="entry name" value="NUDIX_hydrolase_CS"/>
</dbReference>
<comment type="similarity">
    <text evidence="3">Belongs to the Nudix hydrolase family.</text>
</comment>
<dbReference type="Proteomes" id="UP000586305">
    <property type="component" value="Unassembled WGS sequence"/>
</dbReference>